<gene>
    <name evidence="3" type="ORF">TTRE_0000886001</name>
</gene>
<feature type="coiled-coil region" evidence="1">
    <location>
        <begin position="59"/>
        <end position="86"/>
    </location>
</feature>
<evidence type="ECO:0000313" key="4">
    <source>
        <dbReference type="Proteomes" id="UP000030665"/>
    </source>
</evidence>
<keyword evidence="4" id="KW-1185">Reference proteome</keyword>
<reference evidence="3" key="1">
    <citation type="submission" date="2014-01" db="EMBL/GenBank/DDBJ databases">
        <authorList>
            <person name="Aslett M."/>
        </authorList>
    </citation>
    <scope>NUCLEOTIDE SEQUENCE</scope>
</reference>
<dbReference type="Proteomes" id="UP000030665">
    <property type="component" value="Unassembled WGS sequence"/>
</dbReference>
<feature type="region of interest" description="Disordered" evidence="2">
    <location>
        <begin position="87"/>
        <end position="137"/>
    </location>
</feature>
<evidence type="ECO:0000313" key="3">
    <source>
        <dbReference type="EMBL" id="CDW60479.1"/>
    </source>
</evidence>
<name>A0A077ZL51_TRITR</name>
<reference evidence="3" key="2">
    <citation type="submission" date="2014-03" db="EMBL/GenBank/DDBJ databases">
        <title>The whipworm genome and dual-species transcriptomics of an intimate host-pathogen interaction.</title>
        <authorList>
            <person name="Foth B.J."/>
            <person name="Tsai I.J."/>
            <person name="Reid A.J."/>
            <person name="Bancroft A.J."/>
            <person name="Nichol S."/>
            <person name="Tracey A."/>
            <person name="Holroyd N."/>
            <person name="Cotton J.A."/>
            <person name="Stanley E.J."/>
            <person name="Zarowiecki M."/>
            <person name="Liu J.Z."/>
            <person name="Huckvale T."/>
            <person name="Cooper P.J."/>
            <person name="Grencis R.K."/>
            <person name="Berriman M."/>
        </authorList>
    </citation>
    <scope>NUCLEOTIDE SEQUENCE [LARGE SCALE GENOMIC DNA]</scope>
</reference>
<dbReference type="EMBL" id="HG807126">
    <property type="protein sequence ID" value="CDW60479.1"/>
    <property type="molecule type" value="Genomic_DNA"/>
</dbReference>
<dbReference type="AlphaFoldDB" id="A0A077ZL51"/>
<sequence length="137" mass="15224">MSSKDDVVRTALESHTESESAEQETLPSIDSLLPGLPIQEDLYNEESLRTLFAVTGREILETKRRLKRIVLELIEYEKKVKRMRAALHEGTSLEEGEHPSARPTDAADNSVSTSARKHRGDEPLPGNSAADDPETDN</sequence>
<keyword evidence="1" id="KW-0175">Coiled coil</keyword>
<proteinExistence type="predicted"/>
<evidence type="ECO:0000256" key="1">
    <source>
        <dbReference type="SAM" id="Coils"/>
    </source>
</evidence>
<feature type="compositionally biased region" description="Basic and acidic residues" evidence="2">
    <location>
        <begin position="1"/>
        <end position="18"/>
    </location>
</feature>
<accession>A0A077ZL51</accession>
<evidence type="ECO:0000256" key="2">
    <source>
        <dbReference type="SAM" id="MobiDB-lite"/>
    </source>
</evidence>
<protein>
    <submittedName>
        <fullName evidence="3">V-type proton ATPase 116 kDa subunit a isoform 2</fullName>
    </submittedName>
</protein>
<feature type="region of interest" description="Disordered" evidence="2">
    <location>
        <begin position="1"/>
        <end position="34"/>
    </location>
</feature>
<organism evidence="3 4">
    <name type="scientific">Trichuris trichiura</name>
    <name type="common">Whipworm</name>
    <name type="synonym">Trichocephalus trichiurus</name>
    <dbReference type="NCBI Taxonomy" id="36087"/>
    <lineage>
        <taxon>Eukaryota</taxon>
        <taxon>Metazoa</taxon>
        <taxon>Ecdysozoa</taxon>
        <taxon>Nematoda</taxon>
        <taxon>Enoplea</taxon>
        <taxon>Dorylaimia</taxon>
        <taxon>Trichinellida</taxon>
        <taxon>Trichuridae</taxon>
        <taxon>Trichuris</taxon>
    </lineage>
</organism>